<feature type="signal peptide" evidence="1">
    <location>
        <begin position="1"/>
        <end position="27"/>
    </location>
</feature>
<feature type="domain" description="Sulfatase-modifying factor enzyme-like" evidence="2">
    <location>
        <begin position="52"/>
        <end position="287"/>
    </location>
</feature>
<keyword evidence="1" id="KW-0732">Signal</keyword>
<dbReference type="EMBL" id="JAUZEE010000012">
    <property type="protein sequence ID" value="MDP4302542.1"/>
    <property type="molecule type" value="Genomic_DNA"/>
</dbReference>
<evidence type="ECO:0000259" key="2">
    <source>
        <dbReference type="Pfam" id="PF03781"/>
    </source>
</evidence>
<name>A0ABT9G7U5_LEPDI</name>
<proteinExistence type="predicted"/>
<dbReference type="Pfam" id="PF03781">
    <property type="entry name" value="FGE-sulfatase"/>
    <property type="match status" value="1"/>
</dbReference>
<dbReference type="InterPro" id="IPR005532">
    <property type="entry name" value="SUMF_dom"/>
</dbReference>
<dbReference type="InterPro" id="IPR051043">
    <property type="entry name" value="Sulfatase_Mod_Factor_Kinase"/>
</dbReference>
<dbReference type="Gene3D" id="3.90.1580.10">
    <property type="entry name" value="paralog of FGE (formylglycine-generating enzyme)"/>
    <property type="match status" value="1"/>
</dbReference>
<feature type="chain" id="PRO_5045684258" evidence="1">
    <location>
        <begin position="28"/>
        <end position="291"/>
    </location>
</feature>
<evidence type="ECO:0000313" key="4">
    <source>
        <dbReference type="Proteomes" id="UP001235760"/>
    </source>
</evidence>
<keyword evidence="4" id="KW-1185">Reference proteome</keyword>
<organism evidence="3 4">
    <name type="scientific">Leptothrix discophora</name>
    <dbReference type="NCBI Taxonomy" id="89"/>
    <lineage>
        <taxon>Bacteria</taxon>
        <taxon>Pseudomonadati</taxon>
        <taxon>Pseudomonadota</taxon>
        <taxon>Betaproteobacteria</taxon>
        <taxon>Burkholderiales</taxon>
        <taxon>Sphaerotilaceae</taxon>
        <taxon>Leptothrix</taxon>
    </lineage>
</organism>
<dbReference type="SUPFAM" id="SSF56436">
    <property type="entry name" value="C-type lectin-like"/>
    <property type="match status" value="1"/>
</dbReference>
<gene>
    <name evidence="3" type="ORF">Q8X39_18035</name>
</gene>
<evidence type="ECO:0000256" key="1">
    <source>
        <dbReference type="SAM" id="SignalP"/>
    </source>
</evidence>
<dbReference type="RefSeq" id="WP_305751082.1">
    <property type="nucleotide sequence ID" value="NZ_JAUZEE010000012.1"/>
</dbReference>
<dbReference type="PROSITE" id="PS51257">
    <property type="entry name" value="PROKAR_LIPOPROTEIN"/>
    <property type="match status" value="1"/>
</dbReference>
<dbReference type="PANTHER" id="PTHR23150">
    <property type="entry name" value="SULFATASE MODIFYING FACTOR 1, 2"/>
    <property type="match status" value="1"/>
</dbReference>
<sequence length="291" mass="31648">MSRHLLALVPALVPALWLACLTAPVHALKPAATLAPSSPSAPWRDCEAVHCPWLVSLPAGSFVMGSPVTEPARLVAEGPQRRVKVNAYAIGQHEVTFAQWDACVAAGGCPAQPKDQGWGRGDRPVIHIDFERAGRFVAWLSRITGHRYRLPSEAEWEHAARAGTATPFGLGERIDPSIVNMAGGFTYNGSKPGIDRQRTLPVGSLPANAWGLHDMHGNVLEWTADCWHEDYRGAPKDTRAWLTGCAEPDRHVLRGGSWYDRASDLRSAFRGGEYVGNEAATGLRVVRELGR</sequence>
<comment type="caution">
    <text evidence="3">The sequence shown here is derived from an EMBL/GenBank/DDBJ whole genome shotgun (WGS) entry which is preliminary data.</text>
</comment>
<dbReference type="PANTHER" id="PTHR23150:SF35">
    <property type="entry name" value="BLL6746 PROTEIN"/>
    <property type="match status" value="1"/>
</dbReference>
<evidence type="ECO:0000313" key="3">
    <source>
        <dbReference type="EMBL" id="MDP4302542.1"/>
    </source>
</evidence>
<dbReference type="Proteomes" id="UP001235760">
    <property type="component" value="Unassembled WGS sequence"/>
</dbReference>
<accession>A0ABT9G7U5</accession>
<protein>
    <submittedName>
        <fullName evidence="3">Formylglycine-generating enzyme family protein</fullName>
    </submittedName>
</protein>
<dbReference type="InterPro" id="IPR016187">
    <property type="entry name" value="CTDL_fold"/>
</dbReference>
<dbReference type="InterPro" id="IPR042095">
    <property type="entry name" value="SUMF_sf"/>
</dbReference>
<reference evidence="3 4" key="1">
    <citation type="submission" date="2023-08" db="EMBL/GenBank/DDBJ databases">
        <authorList>
            <person name="Roldan D.M."/>
            <person name="Menes R.J."/>
        </authorList>
    </citation>
    <scope>NUCLEOTIDE SEQUENCE [LARGE SCALE GENOMIC DNA]</scope>
    <source>
        <strain evidence="3 4">CCM 2812</strain>
    </source>
</reference>